<evidence type="ECO:0000313" key="1">
    <source>
        <dbReference type="EMBL" id="SFF98779.1"/>
    </source>
</evidence>
<dbReference type="EMBL" id="FOOY01000003">
    <property type="protein sequence ID" value="SFF98779.1"/>
    <property type="molecule type" value="Genomic_DNA"/>
</dbReference>
<dbReference type="Proteomes" id="UP000198752">
    <property type="component" value="Unassembled WGS sequence"/>
</dbReference>
<dbReference type="AlphaFoldDB" id="A0A1I2N7E5"/>
<evidence type="ECO:0000313" key="2">
    <source>
        <dbReference type="Proteomes" id="UP000198752"/>
    </source>
</evidence>
<accession>A0A1I2N7E5</accession>
<gene>
    <name evidence="1" type="ORF">SAMN02982927_00292</name>
</gene>
<keyword evidence="2" id="KW-1185">Reference proteome</keyword>
<sequence length="59" mass="6847">MVVAGEGGRLIFLHTSFILFVSTIFQNTYNEKGVHVGLLFRCMCLFQVKKTCDFWLCKR</sequence>
<name>A0A1I2N7E5_9BACL</name>
<reference evidence="2" key="1">
    <citation type="submission" date="2016-10" db="EMBL/GenBank/DDBJ databases">
        <authorList>
            <person name="Varghese N."/>
            <person name="Submissions S."/>
        </authorList>
    </citation>
    <scope>NUCLEOTIDE SEQUENCE [LARGE SCALE GENOMIC DNA]</scope>
    <source>
        <strain evidence="2">ATCC 700379</strain>
    </source>
</reference>
<proteinExistence type="predicted"/>
<organism evidence="1 2">
    <name type="scientific">Sporolactobacillus nakayamae</name>
    <dbReference type="NCBI Taxonomy" id="269670"/>
    <lineage>
        <taxon>Bacteria</taxon>
        <taxon>Bacillati</taxon>
        <taxon>Bacillota</taxon>
        <taxon>Bacilli</taxon>
        <taxon>Bacillales</taxon>
        <taxon>Sporolactobacillaceae</taxon>
        <taxon>Sporolactobacillus</taxon>
    </lineage>
</organism>
<protein>
    <submittedName>
        <fullName evidence="1">Uncharacterized protein</fullName>
    </submittedName>
</protein>